<dbReference type="PANTHER" id="PTHR12905:SF18">
    <property type="entry name" value="ESTER HYDROLASE, PUTATIVE (AFU_ORTHOLOGUE AFUA_4G03130)-RELATED"/>
    <property type="match status" value="1"/>
</dbReference>
<evidence type="ECO:0000259" key="1">
    <source>
        <dbReference type="Pfam" id="PF00149"/>
    </source>
</evidence>
<protein>
    <submittedName>
        <fullName evidence="2">Rhamnogalacturonate lyase C</fullName>
    </submittedName>
</protein>
<evidence type="ECO:0000313" key="3">
    <source>
        <dbReference type="Proteomes" id="UP000785200"/>
    </source>
</evidence>
<keyword evidence="3" id="KW-1185">Reference proteome</keyword>
<comment type="caution">
    <text evidence="2">The sequence shown here is derived from an EMBL/GenBank/DDBJ whole genome shotgun (WGS) entry which is preliminary data.</text>
</comment>
<dbReference type="AlphaFoldDB" id="A0A9P6VMA4"/>
<accession>A0A9P6VMA4</accession>
<keyword evidence="2" id="KW-0456">Lyase</keyword>
<dbReference type="PANTHER" id="PTHR12905">
    <property type="entry name" value="METALLOPHOSPHOESTERASE"/>
    <property type="match status" value="1"/>
</dbReference>
<dbReference type="InterPro" id="IPR004843">
    <property type="entry name" value="Calcineurin-like_PHP"/>
</dbReference>
<dbReference type="InterPro" id="IPR029052">
    <property type="entry name" value="Metallo-depent_PP-like"/>
</dbReference>
<feature type="domain" description="Calcineurin-like phosphoesterase" evidence="1">
    <location>
        <begin position="80"/>
        <end position="240"/>
    </location>
</feature>
<dbReference type="Gene3D" id="3.60.21.10">
    <property type="match status" value="1"/>
</dbReference>
<proteinExistence type="predicted"/>
<dbReference type="Proteomes" id="UP000785200">
    <property type="component" value="Unassembled WGS sequence"/>
</dbReference>
<dbReference type="OrthoDB" id="630188at2759"/>
<dbReference type="GO" id="GO:0016829">
    <property type="term" value="F:lyase activity"/>
    <property type="evidence" value="ECO:0007669"/>
    <property type="project" value="UniProtKB-KW"/>
</dbReference>
<dbReference type="Pfam" id="PF00149">
    <property type="entry name" value="Metallophos"/>
    <property type="match status" value="1"/>
</dbReference>
<organism evidence="2 3">
    <name type="scientific">Hyphodiscus hymeniophilus</name>
    <dbReference type="NCBI Taxonomy" id="353542"/>
    <lineage>
        <taxon>Eukaryota</taxon>
        <taxon>Fungi</taxon>
        <taxon>Dikarya</taxon>
        <taxon>Ascomycota</taxon>
        <taxon>Pezizomycotina</taxon>
        <taxon>Leotiomycetes</taxon>
        <taxon>Helotiales</taxon>
        <taxon>Hyphodiscaceae</taxon>
        <taxon>Hyphodiscus</taxon>
    </lineage>
</organism>
<evidence type="ECO:0000313" key="2">
    <source>
        <dbReference type="EMBL" id="KAG0650179.1"/>
    </source>
</evidence>
<dbReference type="EMBL" id="VNKQ01000006">
    <property type="protein sequence ID" value="KAG0650179.1"/>
    <property type="molecule type" value="Genomic_DNA"/>
</dbReference>
<sequence length="330" mass="36829">MADQKPLRKPSPPWPWSRRKQIWDPPTLLDLILDSPLRALMSFVYAILLSLRGAPFNPPRNKPNVRVICISDTHTNTPHVPNGDVLIHAGDLTNAGTVGEIQAQIDWLSSLPHREKIIIAGNHDSYFDPKSKKAEDKGKKLNYRGLHYLHNQSITLKFKGGRKLTFYGSPDIPQCGGSDFAFQYNKASPPWQNRIPRDTDVLITHTPPKYHLDINLGCSGLLSEIWKVKPRLHIFGHIHSGHGREAVFWDEGQLAYERLMASKRGGILGDIFPSPAWVDAVKIIFYGIRGILWDRLMVGPGGGNGGLLVNAALVWQSTTDVGNPVEIVEL</sequence>
<dbReference type="CDD" id="cd07379">
    <property type="entry name" value="MPP_239FB"/>
    <property type="match status" value="1"/>
</dbReference>
<dbReference type="GO" id="GO:0016787">
    <property type="term" value="F:hydrolase activity"/>
    <property type="evidence" value="ECO:0007669"/>
    <property type="project" value="InterPro"/>
</dbReference>
<dbReference type="InterPro" id="IPR051693">
    <property type="entry name" value="UPF0046_metallophosphoest"/>
</dbReference>
<reference evidence="2" key="1">
    <citation type="submission" date="2019-07" db="EMBL/GenBank/DDBJ databases">
        <title>Hyphodiscus hymeniophilus genome sequencing and assembly.</title>
        <authorList>
            <person name="Kramer G."/>
            <person name="Nodwell J."/>
        </authorList>
    </citation>
    <scope>NUCLEOTIDE SEQUENCE</scope>
    <source>
        <strain evidence="2">ATCC 34498</strain>
    </source>
</reference>
<dbReference type="SUPFAM" id="SSF56300">
    <property type="entry name" value="Metallo-dependent phosphatases"/>
    <property type="match status" value="1"/>
</dbReference>
<name>A0A9P6VMA4_9HELO</name>
<gene>
    <name evidence="2" type="ORF">D0Z07_3169</name>
</gene>